<organism evidence="1 2">
    <name type="scientific">Nocardia jinanensis</name>
    <dbReference type="NCBI Taxonomy" id="382504"/>
    <lineage>
        <taxon>Bacteria</taxon>
        <taxon>Bacillati</taxon>
        <taxon>Actinomycetota</taxon>
        <taxon>Actinomycetes</taxon>
        <taxon>Mycobacteriales</taxon>
        <taxon>Nocardiaceae</taxon>
        <taxon>Nocardia</taxon>
    </lineage>
</organism>
<sequence>MPGSSLQRPAPSTRLSAHPWRCFEDALELRDEENLWAIPQFHIVCTATPATRDPDLIARARAQGRLWDIDTGHDLMITEPEATADALGRVAAT</sequence>
<dbReference type="AlphaFoldDB" id="A0A917VJS4"/>
<dbReference type="RefSeq" id="WP_199804957.1">
    <property type="nucleotide sequence ID" value="NZ_BMMH01000001.1"/>
</dbReference>
<reference evidence="1" key="2">
    <citation type="submission" date="2020-09" db="EMBL/GenBank/DDBJ databases">
        <authorList>
            <person name="Sun Q."/>
            <person name="Zhou Y."/>
        </authorList>
    </citation>
    <scope>NUCLEOTIDE SEQUENCE</scope>
    <source>
        <strain evidence="1">CGMCC 4.3508</strain>
    </source>
</reference>
<name>A0A917VJS4_9NOCA</name>
<comment type="caution">
    <text evidence="1">The sequence shown here is derived from an EMBL/GenBank/DDBJ whole genome shotgun (WGS) entry which is preliminary data.</text>
</comment>
<reference evidence="1" key="1">
    <citation type="journal article" date="2014" name="Int. J. Syst. Evol. Microbiol.">
        <title>Complete genome sequence of Corynebacterium casei LMG S-19264T (=DSM 44701T), isolated from a smear-ripened cheese.</title>
        <authorList>
            <consortium name="US DOE Joint Genome Institute (JGI-PGF)"/>
            <person name="Walter F."/>
            <person name="Albersmeier A."/>
            <person name="Kalinowski J."/>
            <person name="Ruckert C."/>
        </authorList>
    </citation>
    <scope>NUCLEOTIDE SEQUENCE</scope>
    <source>
        <strain evidence="1">CGMCC 4.3508</strain>
    </source>
</reference>
<dbReference type="Proteomes" id="UP000638263">
    <property type="component" value="Unassembled WGS sequence"/>
</dbReference>
<protein>
    <recommendedName>
        <fullName evidence="3">Alpha/beta hydrolase</fullName>
    </recommendedName>
</protein>
<gene>
    <name evidence="1" type="ORF">GCM10011588_01920</name>
</gene>
<dbReference type="InterPro" id="IPR029058">
    <property type="entry name" value="AB_hydrolase_fold"/>
</dbReference>
<accession>A0A917VJS4</accession>
<dbReference type="Gene3D" id="3.40.50.1820">
    <property type="entry name" value="alpha/beta hydrolase"/>
    <property type="match status" value="1"/>
</dbReference>
<proteinExistence type="predicted"/>
<evidence type="ECO:0008006" key="3">
    <source>
        <dbReference type="Google" id="ProtNLM"/>
    </source>
</evidence>
<evidence type="ECO:0000313" key="2">
    <source>
        <dbReference type="Proteomes" id="UP000638263"/>
    </source>
</evidence>
<evidence type="ECO:0000313" key="1">
    <source>
        <dbReference type="EMBL" id="GGK91210.1"/>
    </source>
</evidence>
<dbReference type="EMBL" id="BMMH01000001">
    <property type="protein sequence ID" value="GGK91210.1"/>
    <property type="molecule type" value="Genomic_DNA"/>
</dbReference>
<keyword evidence="2" id="KW-1185">Reference proteome</keyword>